<dbReference type="AlphaFoldDB" id="A0A2T1BX24"/>
<gene>
    <name evidence="1" type="ORF">C7B64_22880</name>
</gene>
<keyword evidence="2" id="KW-1185">Reference proteome</keyword>
<organism evidence="1 2">
    <name type="scientific">Merismopedia glauca CCAP 1448/3</name>
    <dbReference type="NCBI Taxonomy" id="1296344"/>
    <lineage>
        <taxon>Bacteria</taxon>
        <taxon>Bacillati</taxon>
        <taxon>Cyanobacteriota</taxon>
        <taxon>Cyanophyceae</taxon>
        <taxon>Synechococcales</taxon>
        <taxon>Merismopediaceae</taxon>
        <taxon>Merismopedia</taxon>
    </lineage>
</organism>
<name>A0A2T1BX24_9CYAN</name>
<proteinExistence type="predicted"/>
<sequence length="63" mass="7340">MSRGRYAIPAGSIYVFKRPLERNWWEFPDEWFPEARMKDGEPRSLLKKVGCGLCLPIEIQGVN</sequence>
<comment type="caution">
    <text evidence="1">The sequence shown here is derived from an EMBL/GenBank/DDBJ whole genome shotgun (WGS) entry which is preliminary data.</text>
</comment>
<dbReference type="RefSeq" id="WP_106291746.1">
    <property type="nucleotide sequence ID" value="NZ_CAWNTC010000238.1"/>
</dbReference>
<accession>A0A2T1BX24</accession>
<evidence type="ECO:0000313" key="2">
    <source>
        <dbReference type="Proteomes" id="UP000238762"/>
    </source>
</evidence>
<dbReference type="EMBL" id="PVWJ01000190">
    <property type="protein sequence ID" value="PSB00566.1"/>
    <property type="molecule type" value="Genomic_DNA"/>
</dbReference>
<evidence type="ECO:0000313" key="1">
    <source>
        <dbReference type="EMBL" id="PSB00566.1"/>
    </source>
</evidence>
<reference evidence="1 2" key="2">
    <citation type="submission" date="2018-03" db="EMBL/GenBank/DDBJ databases">
        <title>The ancient ancestry and fast evolution of plastids.</title>
        <authorList>
            <person name="Moore K.R."/>
            <person name="Magnabosco C."/>
            <person name="Momper L."/>
            <person name="Gold D.A."/>
            <person name="Bosak T."/>
            <person name="Fournier G.P."/>
        </authorList>
    </citation>
    <scope>NUCLEOTIDE SEQUENCE [LARGE SCALE GENOMIC DNA]</scope>
    <source>
        <strain evidence="1 2">CCAP 1448/3</strain>
    </source>
</reference>
<dbReference type="Proteomes" id="UP000238762">
    <property type="component" value="Unassembled WGS sequence"/>
</dbReference>
<protein>
    <submittedName>
        <fullName evidence="1">Uncharacterized protein</fullName>
    </submittedName>
</protein>
<reference evidence="1 2" key="1">
    <citation type="submission" date="2018-02" db="EMBL/GenBank/DDBJ databases">
        <authorList>
            <person name="Cohen D.B."/>
            <person name="Kent A.D."/>
        </authorList>
    </citation>
    <scope>NUCLEOTIDE SEQUENCE [LARGE SCALE GENOMIC DNA]</scope>
    <source>
        <strain evidence="1 2">CCAP 1448/3</strain>
    </source>
</reference>